<evidence type="ECO:0000313" key="3">
    <source>
        <dbReference type="Proteomes" id="UP000004371"/>
    </source>
</evidence>
<gene>
    <name evidence="2" type="ORF">VIBR0546_05533</name>
</gene>
<evidence type="ECO:0000256" key="1">
    <source>
        <dbReference type="SAM" id="Phobius"/>
    </source>
</evidence>
<dbReference type="eggNOG" id="COG4726">
    <property type="taxonomic scope" value="Bacteria"/>
</dbReference>
<keyword evidence="1" id="KW-0812">Transmembrane</keyword>
<dbReference type="RefSeq" id="WP_006877975.1">
    <property type="nucleotide sequence ID" value="NZ_AEVS01000015.1"/>
</dbReference>
<keyword evidence="1" id="KW-1133">Transmembrane helix</keyword>
<dbReference type="STRING" id="945543.VIBR0546_05533"/>
<reference evidence="2 3" key="1">
    <citation type="journal article" date="2012" name="Int. J. Syst. Evol. Microbiol.">
        <title>Vibrio caribbeanicus sp. nov., isolated from the marine sponge Scleritoderma cyanea.</title>
        <authorList>
            <person name="Hoffmann M."/>
            <person name="Monday S.R."/>
            <person name="Allard M.W."/>
            <person name="Strain E.A."/>
            <person name="Whittaker P."/>
            <person name="Naum M."/>
            <person name="McCarthy P.J."/>
            <person name="Lopez J.V."/>
            <person name="Fischer M."/>
            <person name="Brown E.W."/>
        </authorList>
    </citation>
    <scope>NUCLEOTIDE SEQUENCE [LARGE SCALE GENOMIC DNA]</scope>
    <source>
        <strain evidence="2 3">LMG 20546</strain>
    </source>
</reference>
<evidence type="ECO:0000313" key="2">
    <source>
        <dbReference type="EMBL" id="EGA67128.1"/>
    </source>
</evidence>
<name>E8LQ66_9VIBR</name>
<feature type="transmembrane region" description="Helical" evidence="1">
    <location>
        <begin position="12"/>
        <end position="33"/>
    </location>
</feature>
<dbReference type="EMBL" id="AEVS01000015">
    <property type="protein sequence ID" value="EGA67128.1"/>
    <property type="molecule type" value="Genomic_DNA"/>
</dbReference>
<protein>
    <submittedName>
        <fullName evidence="2">MSHA biogenesis protein MshP</fullName>
    </submittedName>
</protein>
<dbReference type="AlphaFoldDB" id="E8LQ66"/>
<keyword evidence="1" id="KW-0472">Membrane</keyword>
<dbReference type="Proteomes" id="UP000004371">
    <property type="component" value="Unassembled WGS sequence"/>
</dbReference>
<keyword evidence="3" id="KW-1185">Reference proteome</keyword>
<accession>E8LQ66</accession>
<dbReference type="OrthoDB" id="6401889at2"/>
<sequence length="139" mass="14965">MFRKKQQGSLYIVVIFVLVVMGFLATSLSRISWSNSDSHSKDVVGTQAALLAHSGNEWALKEIYDIAGADSVANECAAIDGTAINLFQTTVSCQSVQVSCQARGGQLADGTQMYVVTSVANCGTGINQMQRSQQVWVRE</sequence>
<proteinExistence type="predicted"/>
<comment type="caution">
    <text evidence="2">The sequence shown here is derived from an EMBL/GenBank/DDBJ whole genome shotgun (WGS) entry which is preliminary data.</text>
</comment>
<organism evidence="2 3">
    <name type="scientific">Vibrio brasiliensis LMG 20546</name>
    <dbReference type="NCBI Taxonomy" id="945543"/>
    <lineage>
        <taxon>Bacteria</taxon>
        <taxon>Pseudomonadati</taxon>
        <taxon>Pseudomonadota</taxon>
        <taxon>Gammaproteobacteria</taxon>
        <taxon>Vibrionales</taxon>
        <taxon>Vibrionaceae</taxon>
        <taxon>Vibrio</taxon>
        <taxon>Vibrio oreintalis group</taxon>
    </lineage>
</organism>